<keyword evidence="2" id="KW-1185">Reference proteome</keyword>
<accession>A0A327YSF0</accession>
<dbReference type="AlphaFoldDB" id="A0A327YSF0"/>
<dbReference type="Proteomes" id="UP000249165">
    <property type="component" value="Unassembled WGS sequence"/>
</dbReference>
<organism evidence="1 2">
    <name type="scientific">Salipiger aestuarii</name>
    <dbReference type="NCBI Taxonomy" id="568098"/>
    <lineage>
        <taxon>Bacteria</taxon>
        <taxon>Pseudomonadati</taxon>
        <taxon>Pseudomonadota</taxon>
        <taxon>Alphaproteobacteria</taxon>
        <taxon>Rhodobacterales</taxon>
        <taxon>Roseobacteraceae</taxon>
        <taxon>Salipiger</taxon>
    </lineage>
</organism>
<evidence type="ECO:0000313" key="2">
    <source>
        <dbReference type="Proteomes" id="UP000249165"/>
    </source>
</evidence>
<sequence>MSDPPEMLAFIAAATALSLRRGGMRVCGDHIAALGHAMPLCPTDGPLRDALSAGQAVVSARAAADEFAFDQARTALSVALAAYWGGRALGLHSAVVRG</sequence>
<dbReference type="RefSeq" id="WP_111549508.1">
    <property type="nucleotide sequence ID" value="NZ_LIQE01000057.1"/>
</dbReference>
<reference evidence="1 2" key="1">
    <citation type="submission" date="2018-06" db="EMBL/GenBank/DDBJ databases">
        <title>Genomic Encyclopedia of Archaeal and Bacterial Type Strains, Phase II (KMG-II): from individual species to whole genera.</title>
        <authorList>
            <person name="Goeker M."/>
        </authorList>
    </citation>
    <scope>NUCLEOTIDE SEQUENCE [LARGE SCALE GENOMIC DNA]</scope>
    <source>
        <strain evidence="1 2">DSM 22011</strain>
    </source>
</reference>
<proteinExistence type="predicted"/>
<evidence type="ECO:0000313" key="1">
    <source>
        <dbReference type="EMBL" id="RAK24094.1"/>
    </source>
</evidence>
<gene>
    <name evidence="1" type="ORF">ATI53_1001201</name>
</gene>
<name>A0A327YSF0_9RHOB</name>
<protein>
    <submittedName>
        <fullName evidence="1">Uncharacterized protein</fullName>
    </submittedName>
</protein>
<dbReference type="EMBL" id="QLMG01000001">
    <property type="protein sequence ID" value="RAK24094.1"/>
    <property type="molecule type" value="Genomic_DNA"/>
</dbReference>
<comment type="caution">
    <text evidence="1">The sequence shown here is derived from an EMBL/GenBank/DDBJ whole genome shotgun (WGS) entry which is preliminary data.</text>
</comment>